<dbReference type="AlphaFoldDB" id="A0A9X4MD09"/>
<comment type="subcellular location">
    <subcellularLocation>
        <location evidence="1">Periplasm</location>
    </subcellularLocation>
</comment>
<dbReference type="Pfam" id="PF09084">
    <property type="entry name" value="NMT1"/>
    <property type="match status" value="1"/>
</dbReference>
<name>A0A9X4MD09_9CYAN</name>
<dbReference type="GO" id="GO:0042597">
    <property type="term" value="C:periplasmic space"/>
    <property type="evidence" value="ECO:0007669"/>
    <property type="project" value="UniProtKB-SubCell"/>
</dbReference>
<protein>
    <recommendedName>
        <fullName evidence="6">Putative aliphatic sulfonates-binding protein</fullName>
    </recommendedName>
</protein>
<dbReference type="SMART" id="SM00062">
    <property type="entry name" value="PBPb"/>
    <property type="match status" value="1"/>
</dbReference>
<dbReference type="InterPro" id="IPR001638">
    <property type="entry name" value="Solute-binding_3/MltF_N"/>
</dbReference>
<evidence type="ECO:0000259" key="7">
    <source>
        <dbReference type="SMART" id="SM00062"/>
    </source>
</evidence>
<dbReference type="Gene3D" id="3.40.190.10">
    <property type="entry name" value="Periplasmic binding protein-like II"/>
    <property type="match status" value="2"/>
</dbReference>
<evidence type="ECO:0000256" key="3">
    <source>
        <dbReference type="ARBA" id="ARBA00022448"/>
    </source>
</evidence>
<dbReference type="PANTHER" id="PTHR30024">
    <property type="entry name" value="ALIPHATIC SULFONATES-BINDING PROTEIN-RELATED"/>
    <property type="match status" value="1"/>
</dbReference>
<dbReference type="InterPro" id="IPR010067">
    <property type="entry name" value="ABC_SsuA_sub-bd"/>
</dbReference>
<evidence type="ECO:0000256" key="6">
    <source>
        <dbReference type="ARBA" id="ARBA00070228"/>
    </source>
</evidence>
<evidence type="ECO:0000256" key="1">
    <source>
        <dbReference type="ARBA" id="ARBA00004418"/>
    </source>
</evidence>
<dbReference type="NCBIfam" id="TIGR01728">
    <property type="entry name" value="SsuA_fam"/>
    <property type="match status" value="1"/>
</dbReference>
<keyword evidence="3" id="KW-0813">Transport</keyword>
<evidence type="ECO:0000313" key="9">
    <source>
        <dbReference type="Proteomes" id="UP001152872"/>
    </source>
</evidence>
<comment type="similarity">
    <text evidence="2">Belongs to the bacterial solute-binding protein SsuA/TauA family.</text>
</comment>
<evidence type="ECO:0000256" key="5">
    <source>
        <dbReference type="ARBA" id="ARBA00055538"/>
    </source>
</evidence>
<evidence type="ECO:0000256" key="4">
    <source>
        <dbReference type="ARBA" id="ARBA00022729"/>
    </source>
</evidence>
<dbReference type="RefSeq" id="WP_009629181.1">
    <property type="nucleotide sequence ID" value="NZ_VBTY01000256.1"/>
</dbReference>
<organism evidence="8 9">
    <name type="scientific">Pseudanabaena catenata USMAC16</name>
    <dbReference type="NCBI Taxonomy" id="1855837"/>
    <lineage>
        <taxon>Bacteria</taxon>
        <taxon>Bacillati</taxon>
        <taxon>Cyanobacteriota</taxon>
        <taxon>Cyanophyceae</taxon>
        <taxon>Pseudanabaenales</taxon>
        <taxon>Pseudanabaenaceae</taxon>
        <taxon>Pseudanabaena</taxon>
    </lineage>
</organism>
<evidence type="ECO:0000313" key="8">
    <source>
        <dbReference type="EMBL" id="MDG3496975.1"/>
    </source>
</evidence>
<comment type="function">
    <text evidence="5">Part of a binding-protein-dependent transport system for aliphatic sulfonates. Putative binding protein.</text>
</comment>
<dbReference type="GO" id="GO:0016020">
    <property type="term" value="C:membrane"/>
    <property type="evidence" value="ECO:0007669"/>
    <property type="project" value="InterPro"/>
</dbReference>
<keyword evidence="4" id="KW-0732">Signal</keyword>
<dbReference type="GO" id="GO:0042626">
    <property type="term" value="F:ATPase-coupled transmembrane transporter activity"/>
    <property type="evidence" value="ECO:0007669"/>
    <property type="project" value="InterPro"/>
</dbReference>
<dbReference type="SUPFAM" id="SSF53850">
    <property type="entry name" value="Periplasmic binding protein-like II"/>
    <property type="match status" value="1"/>
</dbReference>
<comment type="caution">
    <text evidence="8">The sequence shown here is derived from an EMBL/GenBank/DDBJ whole genome shotgun (WGS) entry which is preliminary data.</text>
</comment>
<dbReference type="PANTHER" id="PTHR30024:SF42">
    <property type="entry name" value="ALIPHATIC SULFONATES-BINDING PROTEIN-RELATED"/>
    <property type="match status" value="1"/>
</dbReference>
<dbReference type="EMBL" id="VBTY01000256">
    <property type="protein sequence ID" value="MDG3496975.1"/>
    <property type="molecule type" value="Genomic_DNA"/>
</dbReference>
<dbReference type="InterPro" id="IPR015168">
    <property type="entry name" value="SsuA/THI5"/>
</dbReference>
<proteinExistence type="inferred from homology"/>
<feature type="domain" description="Solute-binding protein family 3/N-terminal" evidence="7">
    <location>
        <begin position="44"/>
        <end position="261"/>
    </location>
</feature>
<dbReference type="Proteomes" id="UP001152872">
    <property type="component" value="Unassembled WGS sequence"/>
</dbReference>
<reference evidence="8" key="1">
    <citation type="submission" date="2019-05" db="EMBL/GenBank/DDBJ databases">
        <title>Whole genome sequencing of Pseudanabaena catenata USMAC16.</title>
        <authorList>
            <person name="Khan Z."/>
            <person name="Omar W.M."/>
            <person name="Convey P."/>
            <person name="Merican F."/>
            <person name="Najimudin N."/>
        </authorList>
    </citation>
    <scope>NUCLEOTIDE SEQUENCE</scope>
    <source>
        <strain evidence="8">USMAC16</strain>
    </source>
</reference>
<gene>
    <name evidence="8" type="ORF">FEV09_20760</name>
</gene>
<keyword evidence="9" id="KW-1185">Reference proteome</keyword>
<evidence type="ECO:0000256" key="2">
    <source>
        <dbReference type="ARBA" id="ARBA00010742"/>
    </source>
</evidence>
<dbReference type="PROSITE" id="PS51257">
    <property type="entry name" value="PROKAR_LIPOPROTEIN"/>
    <property type="match status" value="1"/>
</dbReference>
<dbReference type="CDD" id="cd13557">
    <property type="entry name" value="PBP2_SsuA"/>
    <property type="match status" value="1"/>
</dbReference>
<dbReference type="FunFam" id="3.40.190.10:FF:000050">
    <property type="entry name" value="Sulfonate ABC transporter substrate-binding protein"/>
    <property type="match status" value="1"/>
</dbReference>
<sequence>MRFASGLTLSFAVVSCTPTSTVTSPSPNVGNSTTAATTPPQTIVLRIGHQKFDPLTLVKNKGGLEKRLKPLGVNEIKWIEFPSGPPMLEALNANSVDIARTGDAPPVISQAAGSSLVYIGGSAPKDSSSALLVKEDSSIQTIADLKGKKVAFAKGSSANYLIVKILESGGVNWDDITPVYLAPADARAAFEQGNVDAWVIWDPFYALTQDKSKVRVIRDSKGLVANRDFYLSSKNFADKNPKIIEAIREETQEVAAWAKKNPDDVADFLAPLLKIDKSVLVTVSKRRDYGFETITPEMVTEQQAIADSFFKLKLIPKEIKVSEVIWQAPK</sequence>
<accession>A0A9X4MD09</accession>